<keyword evidence="5 6" id="KW-0472">Membrane</keyword>
<dbReference type="GO" id="GO:0015920">
    <property type="term" value="P:lipopolysaccharide transport"/>
    <property type="evidence" value="ECO:0007669"/>
    <property type="project" value="TreeGrafter"/>
</dbReference>
<dbReference type="AlphaFoldDB" id="A0A098C4C7"/>
<dbReference type="InterPro" id="IPR005495">
    <property type="entry name" value="LptG/LptF_permease"/>
</dbReference>
<feature type="transmembrane region" description="Helical" evidence="6">
    <location>
        <begin position="286"/>
        <end position="304"/>
    </location>
</feature>
<proteinExistence type="predicted"/>
<evidence type="ECO:0000313" key="8">
    <source>
        <dbReference type="Proteomes" id="UP000032417"/>
    </source>
</evidence>
<keyword evidence="2" id="KW-1003">Cell membrane</keyword>
<feature type="transmembrane region" description="Helical" evidence="6">
    <location>
        <begin position="343"/>
        <end position="362"/>
    </location>
</feature>
<dbReference type="HOGENOM" id="CLU_028799_3_1_10"/>
<evidence type="ECO:0000256" key="3">
    <source>
        <dbReference type="ARBA" id="ARBA00022692"/>
    </source>
</evidence>
<dbReference type="STRING" id="1562970.ING2E5B_2053"/>
<evidence type="ECO:0000256" key="2">
    <source>
        <dbReference type="ARBA" id="ARBA00022475"/>
    </source>
</evidence>
<organism evidence="7 8">
    <name type="scientific">Fermentimonas caenicola</name>
    <dbReference type="NCBI Taxonomy" id="1562970"/>
    <lineage>
        <taxon>Bacteria</taxon>
        <taxon>Pseudomonadati</taxon>
        <taxon>Bacteroidota</taxon>
        <taxon>Bacteroidia</taxon>
        <taxon>Bacteroidales</taxon>
        <taxon>Dysgonomonadaceae</taxon>
        <taxon>Fermentimonas</taxon>
    </lineage>
</organism>
<feature type="transmembrane region" description="Helical" evidence="6">
    <location>
        <begin position="109"/>
        <end position="132"/>
    </location>
</feature>
<evidence type="ECO:0000256" key="1">
    <source>
        <dbReference type="ARBA" id="ARBA00004651"/>
    </source>
</evidence>
<dbReference type="Pfam" id="PF03739">
    <property type="entry name" value="LptF_LptG"/>
    <property type="match status" value="1"/>
</dbReference>
<feature type="transmembrane region" description="Helical" evidence="6">
    <location>
        <begin position="69"/>
        <end position="88"/>
    </location>
</feature>
<feature type="transmembrane region" description="Helical" evidence="6">
    <location>
        <begin position="316"/>
        <end position="337"/>
    </location>
</feature>
<keyword evidence="4 6" id="KW-1133">Transmembrane helix</keyword>
<evidence type="ECO:0000313" key="7">
    <source>
        <dbReference type="EMBL" id="CEA16782.1"/>
    </source>
</evidence>
<name>A0A098C4C7_9BACT</name>
<dbReference type="PATRIC" id="fig|1562970.3.peg.2028"/>
<evidence type="ECO:0008006" key="9">
    <source>
        <dbReference type="Google" id="ProtNLM"/>
    </source>
</evidence>
<feature type="transmembrane region" description="Helical" evidence="6">
    <location>
        <begin position="21"/>
        <end position="39"/>
    </location>
</feature>
<comment type="subcellular location">
    <subcellularLocation>
        <location evidence="1">Cell membrane</location>
        <topology evidence="1">Multi-pass membrane protein</topology>
    </subcellularLocation>
</comment>
<evidence type="ECO:0000256" key="5">
    <source>
        <dbReference type="ARBA" id="ARBA00023136"/>
    </source>
</evidence>
<dbReference type="GO" id="GO:0043190">
    <property type="term" value="C:ATP-binding cassette (ABC) transporter complex"/>
    <property type="evidence" value="ECO:0007669"/>
    <property type="project" value="TreeGrafter"/>
</dbReference>
<dbReference type="EMBL" id="LN515532">
    <property type="protein sequence ID" value="CEA16782.1"/>
    <property type="molecule type" value="Genomic_DNA"/>
</dbReference>
<gene>
    <name evidence="7" type="ORF">ING2E5B_2053</name>
</gene>
<sequence>MRIDRDYYRIQKLDWYIIKKFLGTFVFMIALIISIAVVFDINEKIDKFMSNNATINGIIFDYYLNFIPYYTNLFSPLFVFLAVIYFTSKMANNSEIIAILSNGISFRRLLKPYMISAFVIAMFTFVFGSFIIPPANSTRIEFEQTYVDPRKKKTGDRDIQFKVGPGTIVYFDNFDLASNTGYNFSMDHFNDLELDSRLTAQTIRYDSAYKWTIRNYQIREFDGIHEKITTGTSIDTTLYIVPNDFIIASSDQQMMTSPQLRSYIKSQKERGMGNIQPFQIEYHSRIAMVFSAFILTIIGASISARKVKGGMGLNIGIGLALSMAYILFMTVSSTFAVKGNMSPFVAAWIPNIIFSGIAFFIYKKAPN</sequence>
<dbReference type="PANTHER" id="PTHR33529">
    <property type="entry name" value="SLR0882 PROTEIN-RELATED"/>
    <property type="match status" value="1"/>
</dbReference>
<evidence type="ECO:0000256" key="6">
    <source>
        <dbReference type="SAM" id="Phobius"/>
    </source>
</evidence>
<keyword evidence="3 6" id="KW-0812">Transmembrane</keyword>
<dbReference type="Proteomes" id="UP000032417">
    <property type="component" value="Chromosome 1"/>
</dbReference>
<dbReference type="OrthoDB" id="9807977at2"/>
<reference evidence="7 8" key="1">
    <citation type="submission" date="2014-08" db="EMBL/GenBank/DDBJ databases">
        <authorList>
            <person name="Wibberg D."/>
        </authorList>
    </citation>
    <scope>NUCLEOTIDE SEQUENCE [LARGE SCALE GENOMIC DNA]</scope>
    <source>
        <strain evidence="8">ING2-E5B</strain>
    </source>
</reference>
<accession>A0A098C4C7</accession>
<dbReference type="KEGG" id="pbt:ING2E5B_2053"/>
<dbReference type="PANTHER" id="PTHR33529:SF8">
    <property type="entry name" value="PERMEASE, YJGP_YJGQ FAMILY"/>
    <property type="match status" value="1"/>
</dbReference>
<evidence type="ECO:0000256" key="4">
    <source>
        <dbReference type="ARBA" id="ARBA00022989"/>
    </source>
</evidence>
<keyword evidence="8" id="KW-1185">Reference proteome</keyword>
<protein>
    <recommendedName>
        <fullName evidence="9">YjgP/YjgQ family permease</fullName>
    </recommendedName>
</protein>